<gene>
    <name evidence="2" type="ORF">SAMN05443662_0998</name>
</gene>
<keyword evidence="1" id="KW-0472">Membrane</keyword>
<sequence>MTMKEELAQILSELPDDATWDDLLRELYRWKKITHGMSEEELAMPAPLPENELNAILGRVDSASSLPDDMRNTKKYNPGNYVTLGMVAGAVAIFFAMVFPPLSWAAAAVAAITGVIGVIHKEEKAWVPILLAMVSLVPMIFIFGGAPS</sequence>
<feature type="transmembrane region" description="Helical" evidence="1">
    <location>
        <begin position="102"/>
        <end position="119"/>
    </location>
</feature>
<keyword evidence="1" id="KW-0812">Transmembrane</keyword>
<name>A0A1N6FAM3_9GAMM</name>
<dbReference type="STRING" id="364032.SAMN05443662_0998"/>
<dbReference type="OrthoDB" id="5422155at2"/>
<feature type="transmembrane region" description="Helical" evidence="1">
    <location>
        <begin position="126"/>
        <end position="146"/>
    </location>
</feature>
<proteinExistence type="predicted"/>
<keyword evidence="3" id="KW-1185">Reference proteome</keyword>
<dbReference type="RefSeq" id="WP_074201435.1">
    <property type="nucleotide sequence ID" value="NZ_FSRE01000002.1"/>
</dbReference>
<organism evidence="2 3">
    <name type="scientific">Sulfurivirga caldicuralii</name>
    <dbReference type="NCBI Taxonomy" id="364032"/>
    <lineage>
        <taxon>Bacteria</taxon>
        <taxon>Pseudomonadati</taxon>
        <taxon>Pseudomonadota</taxon>
        <taxon>Gammaproteobacteria</taxon>
        <taxon>Thiotrichales</taxon>
        <taxon>Piscirickettsiaceae</taxon>
        <taxon>Sulfurivirga</taxon>
    </lineage>
</organism>
<reference evidence="2 3" key="1">
    <citation type="submission" date="2016-11" db="EMBL/GenBank/DDBJ databases">
        <authorList>
            <person name="Jaros S."/>
            <person name="Januszkiewicz K."/>
            <person name="Wedrychowicz H."/>
        </authorList>
    </citation>
    <scope>NUCLEOTIDE SEQUENCE [LARGE SCALE GENOMIC DNA]</scope>
    <source>
        <strain evidence="2 3">DSM 17737</strain>
    </source>
</reference>
<evidence type="ECO:0000313" key="3">
    <source>
        <dbReference type="Proteomes" id="UP000198461"/>
    </source>
</evidence>
<keyword evidence="1" id="KW-1133">Transmembrane helix</keyword>
<evidence type="ECO:0000256" key="1">
    <source>
        <dbReference type="SAM" id="Phobius"/>
    </source>
</evidence>
<protein>
    <submittedName>
        <fullName evidence="2">Uncharacterized protein</fullName>
    </submittedName>
</protein>
<dbReference type="AlphaFoldDB" id="A0A1N6FAM3"/>
<dbReference type="Proteomes" id="UP000198461">
    <property type="component" value="Unassembled WGS sequence"/>
</dbReference>
<dbReference type="EMBL" id="FSRE01000002">
    <property type="protein sequence ID" value="SIN92292.1"/>
    <property type="molecule type" value="Genomic_DNA"/>
</dbReference>
<evidence type="ECO:0000313" key="2">
    <source>
        <dbReference type="EMBL" id="SIN92292.1"/>
    </source>
</evidence>
<accession>A0A1N6FAM3</accession>
<feature type="transmembrane region" description="Helical" evidence="1">
    <location>
        <begin position="79"/>
        <end position="96"/>
    </location>
</feature>